<dbReference type="RefSeq" id="WP_221252023.1">
    <property type="nucleotide sequence ID" value="NZ_AP024355.1"/>
</dbReference>
<dbReference type="Gene3D" id="1.10.760.10">
    <property type="entry name" value="Cytochrome c-like domain"/>
    <property type="match status" value="1"/>
</dbReference>
<evidence type="ECO:0000256" key="5">
    <source>
        <dbReference type="ARBA" id="ARBA00023004"/>
    </source>
</evidence>
<reference evidence="10 11" key="2">
    <citation type="journal article" date="2021" name="Int. J. Syst. Evol. Microbiol.">
        <title>Isolation and Polyphasic Characterization of Desulfuromonas versatilis sp. Nov., an Electrogenic Bacteria Capable of Versatile Metabolism Isolated from a Graphene Oxide-Reducing Enrichment Culture.</title>
        <authorList>
            <person name="Xie L."/>
            <person name="Yoshida N."/>
            <person name="Ishii S."/>
            <person name="Meng L."/>
        </authorList>
    </citation>
    <scope>NUCLEOTIDE SEQUENCE [LARGE SCALE GENOMIC DNA]</scope>
    <source>
        <strain evidence="10 11">NIT-T3</strain>
    </source>
</reference>
<feature type="domain" description="Cytochrome c" evidence="9">
    <location>
        <begin position="102"/>
        <end position="186"/>
    </location>
</feature>
<keyword evidence="8" id="KW-0732">Signal</keyword>
<keyword evidence="5 6" id="KW-0408">Iron</keyword>
<keyword evidence="4" id="KW-0249">Electron transport</keyword>
<dbReference type="InterPro" id="IPR002323">
    <property type="entry name" value="Cyt_CIE"/>
</dbReference>
<evidence type="ECO:0000256" key="3">
    <source>
        <dbReference type="ARBA" id="ARBA00022723"/>
    </source>
</evidence>
<keyword evidence="7" id="KW-0175">Coiled coil</keyword>
<evidence type="ECO:0000256" key="1">
    <source>
        <dbReference type="ARBA" id="ARBA00022448"/>
    </source>
</evidence>
<gene>
    <name evidence="10" type="ORF">DESUT3_16340</name>
</gene>
<reference evidence="10 11" key="1">
    <citation type="journal article" date="2016" name="C (Basel)">
        <title>Selective Growth of and Electricity Production by Marine Exoelectrogenic Bacteria in Self-Aggregated Hydrogel of Microbially Reduced Graphene Oxide.</title>
        <authorList>
            <person name="Yoshida N."/>
            <person name="Goto Y."/>
            <person name="Miyata Y."/>
        </authorList>
    </citation>
    <scope>NUCLEOTIDE SEQUENCE [LARGE SCALE GENOMIC DNA]</scope>
    <source>
        <strain evidence="10 11">NIT-T3</strain>
    </source>
</reference>
<name>A0ABN6DWQ6_9BACT</name>
<keyword evidence="1" id="KW-0813">Transport</keyword>
<evidence type="ECO:0000259" key="9">
    <source>
        <dbReference type="PROSITE" id="PS51007"/>
    </source>
</evidence>
<keyword evidence="2 6" id="KW-0349">Heme</keyword>
<accession>A0ABN6DWQ6</accession>
<feature type="coiled-coil region" evidence="7">
    <location>
        <begin position="52"/>
        <end position="86"/>
    </location>
</feature>
<evidence type="ECO:0000256" key="8">
    <source>
        <dbReference type="SAM" id="SignalP"/>
    </source>
</evidence>
<sequence>MRNRFYLAGLLAALLLSAACSKQEESKPAPAVEKAAPAPVEEKAAAAVSEAKEAAEAVAEKAAQGVEHAKEQAHQAFKEVHEAAKEAHADVKTAAGQMVAEAASGGGEAIYSKSCAACHEAGIAGAPKTGDQSAWAARLEKGMEALVKNAINGYQGEAGMMPARGGNPALSDQEVEAAVHYMVEASR</sequence>
<dbReference type="SUPFAM" id="SSF46626">
    <property type="entry name" value="Cytochrome c"/>
    <property type="match status" value="1"/>
</dbReference>
<dbReference type="PROSITE" id="PS51007">
    <property type="entry name" value="CYTC"/>
    <property type="match status" value="1"/>
</dbReference>
<dbReference type="EMBL" id="AP024355">
    <property type="protein sequence ID" value="BCR04565.1"/>
    <property type="molecule type" value="Genomic_DNA"/>
</dbReference>
<dbReference type="PANTHER" id="PTHR40942:SF2">
    <property type="entry name" value="CYTOCHROME-RELATED"/>
    <property type="match status" value="1"/>
</dbReference>
<evidence type="ECO:0000256" key="6">
    <source>
        <dbReference type="PROSITE-ProRule" id="PRU00433"/>
    </source>
</evidence>
<dbReference type="Pfam" id="PF13442">
    <property type="entry name" value="Cytochrome_CBB3"/>
    <property type="match status" value="1"/>
</dbReference>
<protein>
    <submittedName>
        <fullName evidence="10">C-type cytochrome</fullName>
    </submittedName>
</protein>
<feature type="signal peptide" evidence="8">
    <location>
        <begin position="1"/>
        <end position="22"/>
    </location>
</feature>
<dbReference type="Proteomes" id="UP001319827">
    <property type="component" value="Chromosome"/>
</dbReference>
<evidence type="ECO:0000313" key="11">
    <source>
        <dbReference type="Proteomes" id="UP001319827"/>
    </source>
</evidence>
<dbReference type="PROSITE" id="PS51257">
    <property type="entry name" value="PROKAR_LIPOPROTEIN"/>
    <property type="match status" value="1"/>
</dbReference>
<evidence type="ECO:0000256" key="2">
    <source>
        <dbReference type="ARBA" id="ARBA00022617"/>
    </source>
</evidence>
<feature type="chain" id="PRO_5047475766" evidence="8">
    <location>
        <begin position="23"/>
        <end position="187"/>
    </location>
</feature>
<evidence type="ECO:0000256" key="7">
    <source>
        <dbReference type="SAM" id="Coils"/>
    </source>
</evidence>
<proteinExistence type="predicted"/>
<evidence type="ECO:0000313" key="10">
    <source>
        <dbReference type="EMBL" id="BCR04565.1"/>
    </source>
</evidence>
<dbReference type="PANTHER" id="PTHR40942">
    <property type="match status" value="1"/>
</dbReference>
<evidence type="ECO:0000256" key="4">
    <source>
        <dbReference type="ARBA" id="ARBA00022982"/>
    </source>
</evidence>
<dbReference type="InterPro" id="IPR036909">
    <property type="entry name" value="Cyt_c-like_dom_sf"/>
</dbReference>
<dbReference type="PRINTS" id="PR00607">
    <property type="entry name" value="CYTCHROMECIE"/>
</dbReference>
<keyword evidence="3 6" id="KW-0479">Metal-binding</keyword>
<dbReference type="InterPro" id="IPR009056">
    <property type="entry name" value="Cyt_c-like_dom"/>
</dbReference>
<organism evidence="10 11">
    <name type="scientific">Desulfuromonas versatilis</name>
    <dbReference type="NCBI Taxonomy" id="2802975"/>
    <lineage>
        <taxon>Bacteria</taxon>
        <taxon>Pseudomonadati</taxon>
        <taxon>Thermodesulfobacteriota</taxon>
        <taxon>Desulfuromonadia</taxon>
        <taxon>Desulfuromonadales</taxon>
        <taxon>Desulfuromonadaceae</taxon>
        <taxon>Desulfuromonas</taxon>
    </lineage>
</organism>
<keyword evidence="11" id="KW-1185">Reference proteome</keyword>